<feature type="chain" id="PRO_5043653621" evidence="2">
    <location>
        <begin position="22"/>
        <end position="135"/>
    </location>
</feature>
<reference evidence="3 4" key="1">
    <citation type="submission" date="2021-11" db="EMBL/GenBank/DDBJ databases">
        <title>Black yeast isolated from Biological Soil Crust.</title>
        <authorList>
            <person name="Kurbessoian T."/>
        </authorList>
    </citation>
    <scope>NUCLEOTIDE SEQUENCE [LARGE SCALE GENOMIC DNA]</scope>
    <source>
        <strain evidence="3 4">CCFEE 5522</strain>
    </source>
</reference>
<sequence>MYSIGMLNAVAALAVLGLVHAYPAIPTPAGFTTTTTDKRQLVTEWCQPWPACGAAALEAAGSVADAVVATTTAWPTATPTLWMEARGFFARRDEDGASPVARDGDSGTPVTRHVHIPTDDLERIYHEAGEEGAKE</sequence>
<evidence type="ECO:0000313" key="4">
    <source>
        <dbReference type="Proteomes" id="UP001324427"/>
    </source>
</evidence>
<evidence type="ECO:0000256" key="1">
    <source>
        <dbReference type="SAM" id="MobiDB-lite"/>
    </source>
</evidence>
<dbReference type="Proteomes" id="UP001324427">
    <property type="component" value="Unassembled WGS sequence"/>
</dbReference>
<evidence type="ECO:0000256" key="2">
    <source>
        <dbReference type="SAM" id="SignalP"/>
    </source>
</evidence>
<organism evidence="3 4">
    <name type="scientific">Oleoguttula mirabilis</name>
    <dbReference type="NCBI Taxonomy" id="1507867"/>
    <lineage>
        <taxon>Eukaryota</taxon>
        <taxon>Fungi</taxon>
        <taxon>Dikarya</taxon>
        <taxon>Ascomycota</taxon>
        <taxon>Pezizomycotina</taxon>
        <taxon>Dothideomycetes</taxon>
        <taxon>Dothideomycetidae</taxon>
        <taxon>Mycosphaerellales</taxon>
        <taxon>Teratosphaeriaceae</taxon>
        <taxon>Oleoguttula</taxon>
    </lineage>
</organism>
<dbReference type="AlphaFoldDB" id="A0AAV9JCN8"/>
<protein>
    <submittedName>
        <fullName evidence="3">Uncharacterized protein</fullName>
    </submittedName>
</protein>
<keyword evidence="2" id="KW-0732">Signal</keyword>
<evidence type="ECO:0000313" key="3">
    <source>
        <dbReference type="EMBL" id="KAK4542905.1"/>
    </source>
</evidence>
<gene>
    <name evidence="3" type="ORF">LTR36_006094</name>
</gene>
<feature type="region of interest" description="Disordered" evidence="1">
    <location>
        <begin position="94"/>
        <end position="120"/>
    </location>
</feature>
<dbReference type="EMBL" id="JAVFHQ010000037">
    <property type="protein sequence ID" value="KAK4542905.1"/>
    <property type="molecule type" value="Genomic_DNA"/>
</dbReference>
<name>A0AAV9JCN8_9PEZI</name>
<feature type="signal peptide" evidence="2">
    <location>
        <begin position="1"/>
        <end position="21"/>
    </location>
</feature>
<accession>A0AAV9JCN8</accession>
<comment type="caution">
    <text evidence="3">The sequence shown here is derived from an EMBL/GenBank/DDBJ whole genome shotgun (WGS) entry which is preliminary data.</text>
</comment>
<keyword evidence="4" id="KW-1185">Reference proteome</keyword>
<proteinExistence type="predicted"/>